<evidence type="ECO:0000259" key="12">
    <source>
        <dbReference type="PROSITE" id="PS50103"/>
    </source>
</evidence>
<keyword evidence="5" id="KW-0255">Endonuclease</keyword>
<dbReference type="SUPFAM" id="SSF56672">
    <property type="entry name" value="DNA/RNA polymerases"/>
    <property type="match status" value="2"/>
</dbReference>
<dbReference type="PROSITE" id="PS50994">
    <property type="entry name" value="INTEGRASE"/>
    <property type="match status" value="1"/>
</dbReference>
<keyword evidence="2" id="KW-0548">Nucleotidyltransferase</keyword>
<dbReference type="SMART" id="SM00356">
    <property type="entry name" value="ZnF_C3H1"/>
    <property type="match status" value="1"/>
</dbReference>
<dbReference type="InterPro" id="IPR001584">
    <property type="entry name" value="Integrase_cat-core"/>
</dbReference>
<keyword evidence="6 10" id="KW-0863">Zinc-finger</keyword>
<dbReference type="Gene3D" id="3.30.420.10">
    <property type="entry name" value="Ribonuclease H-like superfamily/Ribonuclease H"/>
    <property type="match status" value="1"/>
</dbReference>
<dbReference type="EMBL" id="CAJNNW010010562">
    <property type="protein sequence ID" value="CAE8652229.1"/>
    <property type="molecule type" value="Genomic_DNA"/>
</dbReference>
<keyword evidence="3" id="KW-0540">Nuclease</keyword>
<dbReference type="GO" id="GO:0003964">
    <property type="term" value="F:RNA-directed DNA polymerase activity"/>
    <property type="evidence" value="ECO:0007669"/>
    <property type="project" value="UniProtKB-KW"/>
</dbReference>
<evidence type="ECO:0000256" key="7">
    <source>
        <dbReference type="ARBA" id="ARBA00022801"/>
    </source>
</evidence>
<feature type="region of interest" description="Disordered" evidence="11">
    <location>
        <begin position="12"/>
        <end position="38"/>
    </location>
</feature>
<protein>
    <recommendedName>
        <fullName evidence="16">Reverse transcriptase</fullName>
    </recommendedName>
</protein>
<evidence type="ECO:0000313" key="14">
    <source>
        <dbReference type="EMBL" id="CAE8652229.1"/>
    </source>
</evidence>
<keyword evidence="7" id="KW-0378">Hydrolase</keyword>
<keyword evidence="8 10" id="KW-0862">Zinc</keyword>
<dbReference type="GO" id="GO:0015074">
    <property type="term" value="P:DNA integration"/>
    <property type="evidence" value="ECO:0007669"/>
    <property type="project" value="InterPro"/>
</dbReference>
<feature type="domain" description="C3H1-type" evidence="12">
    <location>
        <begin position="35"/>
        <end position="63"/>
    </location>
</feature>
<dbReference type="InterPro" id="IPR041373">
    <property type="entry name" value="RT_RNaseH"/>
</dbReference>
<evidence type="ECO:0000256" key="1">
    <source>
        <dbReference type="ARBA" id="ARBA00022679"/>
    </source>
</evidence>
<dbReference type="Pfam" id="PF17917">
    <property type="entry name" value="RT_RNaseH"/>
    <property type="match status" value="1"/>
</dbReference>
<dbReference type="CDD" id="cd01647">
    <property type="entry name" value="RT_LTR"/>
    <property type="match status" value="1"/>
</dbReference>
<dbReference type="Pfam" id="PF00078">
    <property type="entry name" value="RVT_1"/>
    <property type="match status" value="1"/>
</dbReference>
<sequence>CFTCGGNHFARDCPKKDSSKGRQGTVEDQDAVNDGGTKQPCFRFRDTGSCKYGDKCHFEHDKSKVRLQNSVDGASGEAGEDVQAVKQKGAEVPQSRKKGPVLTVEECDSDAESLEAEEDVEEIGATFAARAANYGVRKFSDISNLVRRPRPKVGRNQRVAVWLGGKKYIAVKDTGASVTTIPERIALEVVNKAIEKRDLVTIVECAEYDTAVKLQGFAASQVIEVKYAIVLRSPFQDIKGRMHPVDIEYRVIPDALDSGGNILLGASTVGPEGLDIQTAKLYHHFVGLGRFKCERAELGNVAGRKQAAVDEAMAVLDYDDGVFPLRLLTEELHVEPGEASVAYVSLPHKFNKTSRWIKAVPGGPTLVAGPVGADQIGVVSILVNGDEAHYYERGAVVATLQAGDFEMLKAVGVVDGRKDDYDDAGSTTAGEDELVALVDDDDGPDAWDEVEQIGEVIFEKEPVPPVTDETYNTYKQTLASAFPEANKDVSLHLAGFWRLLITAESNGVSFKHTKSQLCATKLALLGNIVGREGIEPDLERIRALMRWPAPSTKGQLRELFGSIGWVRPFLGTGFAHAAHGLRKLLKKQVPEEFGSEYGQEQTDSFESLKKLAAKYCILSTPDWEAARQWETTGRPFEVFLDAALYGAGAVLCQLDPELRKHWAICFISKSFTPTQQAWPAWTRELWAMKTASAEFASITAGFHTILWTDHRNNCRISLMPPEEADEKTIRWWGQVLRSGNEVRFLAGKVNMGDGISRNPEDRDAVLARRKMLLKDPVALEKVCSKEEFEDENVVNDFDVAERLPTARSLWLDETFLCDDVPEEIYAAAVDSVPQIVLPVIIFPTWEGGTPADVQDRLFTDHAYQGPEVGFKATLADHAFQTDEDEGTWFSFPRGFSEKLKKKALRKQMMTAGGAVAALAASPALRAACYTSRLVLADEVARIETAWNGVLSVTLVKPSSHPRNNRWAEIMDSMPEIDSPLKGGVREEERQIAKTLDIDDVATLEGYRGFPAMIRIFLPKVLPQAPAWMSFADENYVECNQNPLRACELCYVYTRVPVCSRCGMTICTECWSNWSDNTRVPCMCQLDPDGTPGRVANVADENHVANFANENFADDGDYVVNFANDDLAEEDYTEGLSRTEGPNYLRGLLRLGPGHPRPWEKEFGEISFVGAQGVPGPAVGPGQTEDQPVAAREPILVGGKLRASLAAAQQCDTWTSRMARVTRWAQAGSDRAKLADYELLGTDVQQLVREAEHFVMSTDGLLLHRQMDVESLGSFPGSHLYDGRPLDARKGVTAAAYLVLRYVDACRGCLAMRGKPSVQITRIEHRRVPFDLVQIDLKGPIVPQSEEGFRFVLTVICVYTRYVFLTGLKTKTKREVAAALLDTFWQAGVFPRALQSDRGTEFLNALVAEILAIMQVRRKVSPAYTPHVNAIVERSHQSMAMMLAILVLQHVREHLVLWGRFFPVVQHFMRHAQISRSGVSAFTCWHGWAGVDPSQRAIAPWQDVMLDMSVDEWVRDLIVGCKKVHEPFNVFLTEAEQASVRQRDLSRRTKVVSFHVSDLVMLQKTPAEGGKSQIFLEHKEGPFVIVRVINDYRCVIGPTESGPTPPRGGEEVSVGRLLKIPPPCELADEAGLPTPPQPPPLSEDKRRAFSHFPYNCFICWRHHNGTVAVGQVRNNFYRQNKFSVCEMGFSSLQTVSTAEAITEVQYLDVVGKVSFNRDGKELDQKSKRLLEAVRRPVRRVQVDAAVALVDEMLVVAEAADVVVDSVFLTPDSKTKVSPRGLDADEKETVAKDEVIFPDRSSLRYAQYVAHVTLELLRKGEPGVLSATDVQMVVSVCVWNRQSLWCDGAEYTRLAGCKFEVNTGDASPVTAHPYRKSPEGRLVCDYRRLNAIAKRHYHPMPRIDTVLRAAAGAYFYTGLDAVSDFNQLELTENARERLAITTPSGLYCWTVLPFGPVDGPQAFQSAMRRIFGGVQNLLIYVDDLCLFTGPA</sequence>
<dbReference type="Gene3D" id="3.10.20.370">
    <property type="match status" value="1"/>
</dbReference>
<dbReference type="Gene3D" id="3.30.70.270">
    <property type="match status" value="2"/>
</dbReference>
<evidence type="ECO:0000256" key="10">
    <source>
        <dbReference type="PROSITE-ProRule" id="PRU00723"/>
    </source>
</evidence>
<dbReference type="PANTHER" id="PTHR37984">
    <property type="entry name" value="PROTEIN CBG26694"/>
    <property type="match status" value="1"/>
</dbReference>
<keyword evidence="9" id="KW-0695">RNA-directed DNA polymerase</keyword>
<name>A0A813INF0_POLGL</name>
<dbReference type="InterPro" id="IPR000477">
    <property type="entry name" value="RT_dom"/>
</dbReference>
<dbReference type="InterPro" id="IPR036855">
    <property type="entry name" value="Znf_CCCH_sf"/>
</dbReference>
<dbReference type="SUPFAM" id="SSF53098">
    <property type="entry name" value="Ribonuclease H-like"/>
    <property type="match status" value="1"/>
</dbReference>
<dbReference type="GO" id="GO:0016787">
    <property type="term" value="F:hydrolase activity"/>
    <property type="evidence" value="ECO:0007669"/>
    <property type="project" value="UniProtKB-KW"/>
</dbReference>
<dbReference type="GO" id="GO:0004519">
    <property type="term" value="F:endonuclease activity"/>
    <property type="evidence" value="ECO:0007669"/>
    <property type="project" value="UniProtKB-KW"/>
</dbReference>
<evidence type="ECO:0000256" key="8">
    <source>
        <dbReference type="ARBA" id="ARBA00022833"/>
    </source>
</evidence>
<feature type="zinc finger region" description="C3H1-type" evidence="10">
    <location>
        <begin position="35"/>
        <end position="63"/>
    </location>
</feature>
<evidence type="ECO:0000256" key="3">
    <source>
        <dbReference type="ARBA" id="ARBA00022722"/>
    </source>
</evidence>
<dbReference type="Pfam" id="PF00665">
    <property type="entry name" value="rve"/>
    <property type="match status" value="1"/>
</dbReference>
<feature type="domain" description="Integrase catalytic" evidence="13">
    <location>
        <begin position="1324"/>
        <end position="1500"/>
    </location>
</feature>
<dbReference type="InterPro" id="IPR000571">
    <property type="entry name" value="Znf_CCCH"/>
</dbReference>
<dbReference type="InterPro" id="IPR036397">
    <property type="entry name" value="RNaseH_sf"/>
</dbReference>
<dbReference type="InterPro" id="IPR043128">
    <property type="entry name" value="Rev_trsase/Diguanyl_cyclase"/>
</dbReference>
<dbReference type="InterPro" id="IPR050951">
    <property type="entry name" value="Retrovirus_Pol_polyprotein"/>
</dbReference>
<evidence type="ECO:0000256" key="6">
    <source>
        <dbReference type="ARBA" id="ARBA00022771"/>
    </source>
</evidence>
<dbReference type="InterPro" id="IPR043502">
    <property type="entry name" value="DNA/RNA_pol_sf"/>
</dbReference>
<dbReference type="GO" id="GO:0008270">
    <property type="term" value="F:zinc ion binding"/>
    <property type="evidence" value="ECO:0007669"/>
    <property type="project" value="UniProtKB-KW"/>
</dbReference>
<dbReference type="Proteomes" id="UP000626109">
    <property type="component" value="Unassembled WGS sequence"/>
</dbReference>
<dbReference type="Gene3D" id="4.10.1000.10">
    <property type="entry name" value="Zinc finger, CCCH-type"/>
    <property type="match status" value="1"/>
</dbReference>
<reference evidence="14" key="1">
    <citation type="submission" date="2021-02" db="EMBL/GenBank/DDBJ databases">
        <authorList>
            <person name="Dougan E. K."/>
            <person name="Rhodes N."/>
            <person name="Thang M."/>
            <person name="Chan C."/>
        </authorList>
    </citation>
    <scope>NUCLEOTIDE SEQUENCE</scope>
</reference>
<proteinExistence type="predicted"/>
<dbReference type="PANTHER" id="PTHR37984:SF5">
    <property type="entry name" value="PROTEIN NYNRIN-LIKE"/>
    <property type="match status" value="1"/>
</dbReference>
<evidence type="ECO:0000256" key="4">
    <source>
        <dbReference type="ARBA" id="ARBA00022723"/>
    </source>
</evidence>
<evidence type="ECO:0000256" key="11">
    <source>
        <dbReference type="SAM" id="MobiDB-lite"/>
    </source>
</evidence>
<evidence type="ECO:0000256" key="5">
    <source>
        <dbReference type="ARBA" id="ARBA00022759"/>
    </source>
</evidence>
<gene>
    <name evidence="14" type="ORF">PGLA2088_LOCUS9546</name>
</gene>
<dbReference type="SUPFAM" id="SSF90229">
    <property type="entry name" value="CCCH zinc finger"/>
    <property type="match status" value="1"/>
</dbReference>
<keyword evidence="1" id="KW-0808">Transferase</keyword>
<dbReference type="InterPro" id="IPR012337">
    <property type="entry name" value="RNaseH-like_sf"/>
</dbReference>
<evidence type="ECO:0000259" key="13">
    <source>
        <dbReference type="PROSITE" id="PS50994"/>
    </source>
</evidence>
<dbReference type="GO" id="GO:0003676">
    <property type="term" value="F:nucleic acid binding"/>
    <property type="evidence" value="ECO:0007669"/>
    <property type="project" value="InterPro"/>
</dbReference>
<evidence type="ECO:0000256" key="9">
    <source>
        <dbReference type="ARBA" id="ARBA00022918"/>
    </source>
</evidence>
<comment type="caution">
    <text evidence="14">The sequence shown here is derived from an EMBL/GenBank/DDBJ whole genome shotgun (WGS) entry which is preliminary data.</text>
</comment>
<evidence type="ECO:0000313" key="15">
    <source>
        <dbReference type="Proteomes" id="UP000626109"/>
    </source>
</evidence>
<dbReference type="PROSITE" id="PS50103">
    <property type="entry name" value="ZF_C3H1"/>
    <property type="match status" value="1"/>
</dbReference>
<evidence type="ECO:0008006" key="16">
    <source>
        <dbReference type="Google" id="ProtNLM"/>
    </source>
</evidence>
<accession>A0A813INF0</accession>
<keyword evidence="4 10" id="KW-0479">Metal-binding</keyword>
<evidence type="ECO:0000256" key="2">
    <source>
        <dbReference type="ARBA" id="ARBA00022695"/>
    </source>
</evidence>
<organism evidence="14 15">
    <name type="scientific">Polarella glacialis</name>
    <name type="common">Dinoflagellate</name>
    <dbReference type="NCBI Taxonomy" id="89957"/>
    <lineage>
        <taxon>Eukaryota</taxon>
        <taxon>Sar</taxon>
        <taxon>Alveolata</taxon>
        <taxon>Dinophyceae</taxon>
        <taxon>Suessiales</taxon>
        <taxon>Suessiaceae</taxon>
        <taxon>Polarella</taxon>
    </lineage>
</organism>
<feature type="non-terminal residue" evidence="14">
    <location>
        <position position="1989"/>
    </location>
</feature>